<dbReference type="Proteomes" id="UP000019118">
    <property type="component" value="Unassembled WGS sequence"/>
</dbReference>
<dbReference type="GO" id="GO:0008270">
    <property type="term" value="F:zinc ion binding"/>
    <property type="evidence" value="ECO:0007669"/>
    <property type="project" value="UniProtKB-KW"/>
</dbReference>
<evidence type="ECO:0000313" key="4">
    <source>
        <dbReference type="Proteomes" id="UP000019118"/>
    </source>
</evidence>
<name>A0AAR5QH06_DENPD</name>
<dbReference type="SMART" id="SM00355">
    <property type="entry name" value="ZnF_C2H2"/>
    <property type="match status" value="2"/>
</dbReference>
<dbReference type="InterPro" id="IPR013087">
    <property type="entry name" value="Znf_C2H2_type"/>
</dbReference>
<dbReference type="EnsemblMetazoa" id="XM_019916941.1">
    <property type="protein sequence ID" value="XP_019772500.1"/>
    <property type="gene ID" value="LOC109546108"/>
</dbReference>
<reference evidence="3" key="2">
    <citation type="submission" date="2024-08" db="UniProtKB">
        <authorList>
            <consortium name="EnsemblMetazoa"/>
        </authorList>
    </citation>
    <scope>IDENTIFICATION</scope>
</reference>
<keyword evidence="1" id="KW-0479">Metal-binding</keyword>
<evidence type="ECO:0000313" key="3">
    <source>
        <dbReference type="EnsemblMetazoa" id="XP_019772500.1"/>
    </source>
</evidence>
<protein>
    <recommendedName>
        <fullName evidence="2">C2H2-type domain-containing protein</fullName>
    </recommendedName>
</protein>
<dbReference type="Gene3D" id="3.30.160.60">
    <property type="entry name" value="Classic Zinc Finger"/>
    <property type="match status" value="1"/>
</dbReference>
<dbReference type="SUPFAM" id="SSF57667">
    <property type="entry name" value="beta-beta-alpha zinc fingers"/>
    <property type="match status" value="1"/>
</dbReference>
<keyword evidence="4" id="KW-1185">Reference proteome</keyword>
<sequence length="131" mass="14497">MVARSLSMFSYDSYSYRLWSLANVWNTCQPPVLTNAVIKEEELSASADYFIKCPQCQKGCQSFQALKEHMEIAHTDLTATSENSLSVTSAVSPTPLTGITGRYGCSQCNSSFSSKEHLEKHELLHSPNAQV</sequence>
<evidence type="ECO:0000256" key="1">
    <source>
        <dbReference type="PROSITE-ProRule" id="PRU00042"/>
    </source>
</evidence>
<dbReference type="InterPro" id="IPR036236">
    <property type="entry name" value="Znf_C2H2_sf"/>
</dbReference>
<evidence type="ECO:0000259" key="2">
    <source>
        <dbReference type="PROSITE" id="PS50157"/>
    </source>
</evidence>
<dbReference type="PROSITE" id="PS50157">
    <property type="entry name" value="ZINC_FINGER_C2H2_2"/>
    <property type="match status" value="1"/>
</dbReference>
<organism evidence="3 4">
    <name type="scientific">Dendroctonus ponderosae</name>
    <name type="common">Mountain pine beetle</name>
    <dbReference type="NCBI Taxonomy" id="77166"/>
    <lineage>
        <taxon>Eukaryota</taxon>
        <taxon>Metazoa</taxon>
        <taxon>Ecdysozoa</taxon>
        <taxon>Arthropoda</taxon>
        <taxon>Hexapoda</taxon>
        <taxon>Insecta</taxon>
        <taxon>Pterygota</taxon>
        <taxon>Neoptera</taxon>
        <taxon>Endopterygota</taxon>
        <taxon>Coleoptera</taxon>
        <taxon>Polyphaga</taxon>
        <taxon>Cucujiformia</taxon>
        <taxon>Curculionidae</taxon>
        <taxon>Scolytinae</taxon>
        <taxon>Dendroctonus</taxon>
    </lineage>
</organism>
<dbReference type="Pfam" id="PF00096">
    <property type="entry name" value="zf-C2H2"/>
    <property type="match status" value="1"/>
</dbReference>
<proteinExistence type="predicted"/>
<dbReference type="AlphaFoldDB" id="A0AAR5QH06"/>
<dbReference type="PROSITE" id="PS00028">
    <property type="entry name" value="ZINC_FINGER_C2H2_1"/>
    <property type="match status" value="2"/>
</dbReference>
<accession>A0AAR5QH06</accession>
<feature type="domain" description="C2H2-type" evidence="2">
    <location>
        <begin position="103"/>
        <end position="130"/>
    </location>
</feature>
<keyword evidence="1" id="KW-0863">Zinc-finger</keyword>
<reference evidence="4" key="1">
    <citation type="journal article" date="2013" name="Genome Biol.">
        <title>Draft genome of the mountain pine beetle, Dendroctonus ponderosae Hopkins, a major forest pest.</title>
        <authorList>
            <person name="Keeling C.I."/>
            <person name="Yuen M.M."/>
            <person name="Liao N.Y."/>
            <person name="Docking T.R."/>
            <person name="Chan S.K."/>
            <person name="Taylor G.A."/>
            <person name="Palmquist D.L."/>
            <person name="Jackman S.D."/>
            <person name="Nguyen A."/>
            <person name="Li M."/>
            <person name="Henderson H."/>
            <person name="Janes J.K."/>
            <person name="Zhao Y."/>
            <person name="Pandoh P."/>
            <person name="Moore R."/>
            <person name="Sperling F.A."/>
            <person name="Huber D.P."/>
            <person name="Birol I."/>
            <person name="Jones S.J."/>
            <person name="Bohlmann J."/>
        </authorList>
    </citation>
    <scope>NUCLEOTIDE SEQUENCE</scope>
</reference>
<keyword evidence="1" id="KW-0862">Zinc</keyword>